<dbReference type="NCBIfam" id="NF010167">
    <property type="entry name" value="PRK13648.1"/>
    <property type="match status" value="2"/>
</dbReference>
<keyword evidence="6" id="KW-0547">Nucleotide-binding</keyword>
<dbReference type="OrthoDB" id="501320at2"/>
<feature type="domain" description="ABC transporter" evidence="12">
    <location>
        <begin position="4"/>
        <end position="245"/>
    </location>
</feature>
<comment type="similarity">
    <text evidence="2">Belongs to the ABC transporter superfamily.</text>
</comment>
<evidence type="ECO:0000256" key="5">
    <source>
        <dbReference type="ARBA" id="ARBA00022737"/>
    </source>
</evidence>
<dbReference type="STRING" id="1423783.FC50_GL000116"/>
<evidence type="ECO:0000256" key="1">
    <source>
        <dbReference type="ARBA" id="ARBA00004202"/>
    </source>
</evidence>
<dbReference type="InterPro" id="IPR017871">
    <property type="entry name" value="ABC_transporter-like_CS"/>
</dbReference>
<keyword evidence="9" id="KW-0472">Membrane</keyword>
<evidence type="ECO:0000256" key="7">
    <source>
        <dbReference type="ARBA" id="ARBA00022840"/>
    </source>
</evidence>
<evidence type="ECO:0000256" key="4">
    <source>
        <dbReference type="ARBA" id="ARBA00022475"/>
    </source>
</evidence>
<evidence type="ECO:0000256" key="10">
    <source>
        <dbReference type="ARBA" id="ARBA00025157"/>
    </source>
</evidence>
<gene>
    <name evidence="13" type="ORF">FC50_GL000116</name>
</gene>
<feature type="domain" description="ABC transporter" evidence="12">
    <location>
        <begin position="300"/>
        <end position="537"/>
    </location>
</feature>
<keyword evidence="7" id="KW-0067">ATP-binding</keyword>
<dbReference type="InterPro" id="IPR027417">
    <property type="entry name" value="P-loop_NTPase"/>
</dbReference>
<dbReference type="RefSeq" id="WP_056956342.1">
    <property type="nucleotide sequence ID" value="NZ_AZFJ01000036.1"/>
</dbReference>
<evidence type="ECO:0000256" key="8">
    <source>
        <dbReference type="ARBA" id="ARBA00022967"/>
    </source>
</evidence>
<keyword evidence="8" id="KW-1278">Translocase</keyword>
<dbReference type="PATRIC" id="fig|1423783.4.peg.124"/>
<dbReference type="GO" id="GO:0016887">
    <property type="term" value="F:ATP hydrolysis activity"/>
    <property type="evidence" value="ECO:0007669"/>
    <property type="project" value="InterPro"/>
</dbReference>
<dbReference type="Pfam" id="PF00005">
    <property type="entry name" value="ABC_tran"/>
    <property type="match status" value="2"/>
</dbReference>
<organism evidence="13 14">
    <name type="scientific">Lacticaseibacillus pantheris DSM 15945 = JCM 12539 = NBRC 106106</name>
    <dbReference type="NCBI Taxonomy" id="1423783"/>
    <lineage>
        <taxon>Bacteria</taxon>
        <taxon>Bacillati</taxon>
        <taxon>Bacillota</taxon>
        <taxon>Bacilli</taxon>
        <taxon>Lactobacillales</taxon>
        <taxon>Lactobacillaceae</taxon>
        <taxon>Lacticaseibacillus</taxon>
    </lineage>
</organism>
<comment type="function">
    <text evidence="10">Probably part of an ABC transporter complex. Responsible for energy coupling to the transport system.</text>
</comment>
<evidence type="ECO:0000313" key="13">
    <source>
        <dbReference type="EMBL" id="KRL86923.1"/>
    </source>
</evidence>
<dbReference type="Proteomes" id="UP000051922">
    <property type="component" value="Unassembled WGS sequence"/>
</dbReference>
<evidence type="ECO:0000259" key="12">
    <source>
        <dbReference type="PROSITE" id="PS50893"/>
    </source>
</evidence>
<dbReference type="InterPro" id="IPR003439">
    <property type="entry name" value="ABC_transporter-like_ATP-bd"/>
</dbReference>
<dbReference type="SMART" id="SM00382">
    <property type="entry name" value="AAA"/>
    <property type="match status" value="2"/>
</dbReference>
<evidence type="ECO:0000313" key="14">
    <source>
        <dbReference type="Proteomes" id="UP000051922"/>
    </source>
</evidence>
<dbReference type="InterPro" id="IPR050095">
    <property type="entry name" value="ECF_ABC_transporter_ATP-bd"/>
</dbReference>
<evidence type="ECO:0000256" key="2">
    <source>
        <dbReference type="ARBA" id="ARBA00005417"/>
    </source>
</evidence>
<dbReference type="PROSITE" id="PS50893">
    <property type="entry name" value="ABC_TRANSPORTER_2"/>
    <property type="match status" value="2"/>
</dbReference>
<comment type="subcellular location">
    <subcellularLocation>
        <location evidence="1">Cell membrane</location>
        <topology evidence="1">Peripheral membrane protein</topology>
    </subcellularLocation>
</comment>
<dbReference type="InterPro" id="IPR015856">
    <property type="entry name" value="ABC_transpr_CbiO/EcfA_su"/>
</dbReference>
<dbReference type="GO" id="GO:0042626">
    <property type="term" value="F:ATPase-coupled transmembrane transporter activity"/>
    <property type="evidence" value="ECO:0007669"/>
    <property type="project" value="TreeGrafter"/>
</dbReference>
<dbReference type="PANTHER" id="PTHR43553">
    <property type="entry name" value="HEAVY METAL TRANSPORTER"/>
    <property type="match status" value="1"/>
</dbReference>
<dbReference type="GO" id="GO:0005524">
    <property type="term" value="F:ATP binding"/>
    <property type="evidence" value="ECO:0007669"/>
    <property type="project" value="UniProtKB-KW"/>
</dbReference>
<evidence type="ECO:0000256" key="11">
    <source>
        <dbReference type="ARBA" id="ARBA00062026"/>
    </source>
</evidence>
<dbReference type="FunFam" id="3.40.50.300:FF:001422">
    <property type="entry name" value="Cobalt ABC transporter ATP-binding protein"/>
    <property type="match status" value="1"/>
</dbReference>
<keyword evidence="5" id="KW-0677">Repeat</keyword>
<dbReference type="Pfam" id="PF12558">
    <property type="entry name" value="DUF3744"/>
    <property type="match status" value="1"/>
</dbReference>
<reference evidence="13 14" key="1">
    <citation type="journal article" date="2015" name="Genome Announc.">
        <title>Expanding the biotechnology potential of lactobacilli through comparative genomics of 213 strains and associated genera.</title>
        <authorList>
            <person name="Sun Z."/>
            <person name="Harris H.M."/>
            <person name="McCann A."/>
            <person name="Guo C."/>
            <person name="Argimon S."/>
            <person name="Zhang W."/>
            <person name="Yang X."/>
            <person name="Jeffery I.B."/>
            <person name="Cooney J.C."/>
            <person name="Kagawa T.F."/>
            <person name="Liu W."/>
            <person name="Song Y."/>
            <person name="Salvetti E."/>
            <person name="Wrobel A."/>
            <person name="Rasinkangas P."/>
            <person name="Parkhill J."/>
            <person name="Rea M.C."/>
            <person name="O'Sullivan O."/>
            <person name="Ritari J."/>
            <person name="Douillard F.P."/>
            <person name="Paul Ross R."/>
            <person name="Yang R."/>
            <person name="Briner A.E."/>
            <person name="Felis G.E."/>
            <person name="de Vos W.M."/>
            <person name="Barrangou R."/>
            <person name="Klaenhammer T.R."/>
            <person name="Caufield P.W."/>
            <person name="Cui Y."/>
            <person name="Zhang H."/>
            <person name="O'Toole P.W."/>
        </authorList>
    </citation>
    <scope>NUCLEOTIDE SEQUENCE [LARGE SCALE GENOMIC DNA]</scope>
    <source>
        <strain evidence="13 14">DSM 15945</strain>
    </source>
</reference>
<keyword evidence="3" id="KW-0813">Transport</keyword>
<comment type="caution">
    <text evidence="13">The sequence shown here is derived from an EMBL/GenBank/DDBJ whole genome shotgun (WGS) entry which is preliminary data.</text>
</comment>
<evidence type="ECO:0000256" key="9">
    <source>
        <dbReference type="ARBA" id="ARBA00023136"/>
    </source>
</evidence>
<dbReference type="PROSITE" id="PS00211">
    <property type="entry name" value="ABC_TRANSPORTER_1"/>
    <property type="match status" value="1"/>
</dbReference>
<evidence type="ECO:0000256" key="3">
    <source>
        <dbReference type="ARBA" id="ARBA00022448"/>
    </source>
</evidence>
<dbReference type="EMBL" id="AZFJ01000036">
    <property type="protein sequence ID" value="KRL86923.1"/>
    <property type="molecule type" value="Genomic_DNA"/>
</dbReference>
<dbReference type="FunFam" id="3.40.50.300:FF:000224">
    <property type="entry name" value="Energy-coupling factor transporter ATP-binding protein EcfA"/>
    <property type="match status" value="1"/>
</dbReference>
<keyword evidence="14" id="KW-1185">Reference proteome</keyword>
<accession>A0A0R1UAX5</accession>
<dbReference type="GO" id="GO:0043190">
    <property type="term" value="C:ATP-binding cassette (ABC) transporter complex"/>
    <property type="evidence" value="ECO:0007669"/>
    <property type="project" value="TreeGrafter"/>
</dbReference>
<dbReference type="CDD" id="cd03225">
    <property type="entry name" value="ABC_cobalt_CbiO_domain1"/>
    <property type="match status" value="2"/>
</dbReference>
<evidence type="ECO:0000256" key="6">
    <source>
        <dbReference type="ARBA" id="ARBA00022741"/>
    </source>
</evidence>
<dbReference type="SUPFAM" id="SSF52540">
    <property type="entry name" value="P-loop containing nucleoside triphosphate hydrolases"/>
    <property type="match status" value="2"/>
</dbReference>
<dbReference type="Gene3D" id="3.40.50.300">
    <property type="entry name" value="P-loop containing nucleotide triphosphate hydrolases"/>
    <property type="match status" value="2"/>
</dbReference>
<dbReference type="InterPro" id="IPR022216">
    <property type="entry name" value="ABC_Co_transporter"/>
</dbReference>
<keyword evidence="4" id="KW-1003">Cell membrane</keyword>
<comment type="subunit">
    <text evidence="11">Forms a stable energy-coupling factor (ECF) transporter complex probably composed of 2 membrane-embedded substrate-binding proteins (S component), 2 ATP-binding proteins (A component) and 2 transmembrane proteins (T component). This complex interacts with a number of substrate-specific components, including FolT and ThiT for 5-formyltetrahydrofolate and thiamine respectively.</text>
</comment>
<dbReference type="InterPro" id="IPR003593">
    <property type="entry name" value="AAA+_ATPase"/>
</dbReference>
<dbReference type="AlphaFoldDB" id="A0A0R1UAX5"/>
<dbReference type="PANTHER" id="PTHR43553:SF26">
    <property type="entry name" value="ABC TRANSPORTER ATP-BINDING PROTEIN BC_2655-RELATED"/>
    <property type="match status" value="1"/>
</dbReference>
<sequence length="568" mass="62707">MPAIIFEHVNFQYESQAEPTLHDINLTINAGEKVLIAGPSGSGKSTLGNLINGSIPHSIKGQVTGHIRVGKLDTQEASLFDLSLLVGTVLQDPDSQFIGLTTAEDIAFGLENDRVARPEMHQRVEQWATRLGIAAQLHQSPQELSGGQKQRDAMAGVLIDDGDILLFDEPLAALDPASGHQSIALIDELHQQLHNTVIIIEHRIEDVLTRPVDRVILMAKGKIVADLKPDALLRSNELQQIGLREPLYIEALRYAGCDLNHIDHIDNVNALNAEVLAPALQSWQANATVPVTIQSGEPLLDVRQLSFCYENGPQIFHDFDLTINRGDMLALVGRNGVGKSTLSQIITGFLTPSAGTLTYHDGHTDIDLAKLSVKERADKIGYIMQDPNQMISQVMIRDEVALGLRLRGVDEAAIKQRVDDTLKICGLYPFRNWPINALSFGQRKRVTIASILVLQPELLILDEPTAGQDWRHYTDMMTFLEQLNQQGITMMFITHDMHLMLEYANRTVVLGDQGVMLDAKPSTVLSNPTVVSAAALAPTSLYQLAERVHIDPDAFTQHVIATERKVRR</sequence>
<proteinExistence type="inferred from homology"/>
<name>A0A0R1UAX5_9LACO</name>
<protein>
    <submittedName>
        <fullName evidence="13">ABC superfamily ATP binding cassette transporter, ABC protein</fullName>
    </submittedName>
</protein>